<feature type="domain" description="ABC transporter" evidence="6">
    <location>
        <begin position="1"/>
        <end position="229"/>
    </location>
</feature>
<feature type="compositionally biased region" description="Basic and acidic residues" evidence="5">
    <location>
        <begin position="287"/>
        <end position="303"/>
    </location>
</feature>
<feature type="region of interest" description="Disordered" evidence="5">
    <location>
        <begin position="243"/>
        <end position="303"/>
    </location>
</feature>
<organism evidence="7 8">
    <name type="scientific">Chelatococcus reniformis</name>
    <dbReference type="NCBI Taxonomy" id="1494448"/>
    <lineage>
        <taxon>Bacteria</taxon>
        <taxon>Pseudomonadati</taxon>
        <taxon>Pseudomonadota</taxon>
        <taxon>Alphaproteobacteria</taxon>
        <taxon>Hyphomicrobiales</taxon>
        <taxon>Chelatococcaceae</taxon>
        <taxon>Chelatococcus</taxon>
    </lineage>
</organism>
<dbReference type="PROSITE" id="PS50893">
    <property type="entry name" value="ABC_TRANSPORTER_2"/>
    <property type="match status" value="2"/>
</dbReference>
<name>A0A916XBG5_9HYPH</name>
<keyword evidence="3" id="KW-0547">Nucleotide-binding</keyword>
<comment type="caution">
    <text evidence="7">The sequence shown here is derived from an EMBL/GenBank/DDBJ whole genome shotgun (WGS) entry which is preliminary data.</text>
</comment>
<evidence type="ECO:0000313" key="8">
    <source>
        <dbReference type="Proteomes" id="UP000637002"/>
    </source>
</evidence>
<dbReference type="EMBL" id="BMGG01000003">
    <property type="protein sequence ID" value="GGC59428.1"/>
    <property type="molecule type" value="Genomic_DNA"/>
</dbReference>
<dbReference type="InterPro" id="IPR017871">
    <property type="entry name" value="ABC_transporter-like_CS"/>
</dbReference>
<gene>
    <name evidence="7" type="ORF">GCM10010994_17730</name>
</gene>
<dbReference type="FunFam" id="3.40.50.300:FF:001320">
    <property type="entry name" value="Heme ABC transporter ATP-binding protein"/>
    <property type="match status" value="1"/>
</dbReference>
<evidence type="ECO:0000256" key="5">
    <source>
        <dbReference type="SAM" id="MobiDB-lite"/>
    </source>
</evidence>
<accession>A0A916XBG5</accession>
<dbReference type="Proteomes" id="UP000637002">
    <property type="component" value="Unassembled WGS sequence"/>
</dbReference>
<reference evidence="7" key="1">
    <citation type="journal article" date="2014" name="Int. J. Syst. Evol. Microbiol.">
        <title>Complete genome sequence of Corynebacterium casei LMG S-19264T (=DSM 44701T), isolated from a smear-ripened cheese.</title>
        <authorList>
            <consortium name="US DOE Joint Genome Institute (JGI-PGF)"/>
            <person name="Walter F."/>
            <person name="Albersmeier A."/>
            <person name="Kalinowski J."/>
            <person name="Ruckert C."/>
        </authorList>
    </citation>
    <scope>NUCLEOTIDE SEQUENCE</scope>
    <source>
        <strain evidence="7">CGMCC 1.12919</strain>
    </source>
</reference>
<protein>
    <submittedName>
        <fullName evidence="7">ABC transporter ATP-binding protein</fullName>
    </submittedName>
</protein>
<sequence>MDSVALRTPDGHLLVENLSLALGHERVGLVGRNGVGKSTLLDVILGETAPAAGSVHVAGRVAILRQSMRPPPGATIARLIGAEDDLERLARITNGCAHADDLDAADWSLPQRIDMALDRVGLPGLALHRPAAALSGGQITRASLAALIVAEPDLILLDEPTNNLDRAARAAVVDLLEEWEAGALVVSHDRALLRRMDRIVELSDLGARLYGGNWDVYAERRAEEQAAAARGLTAAERRAAEVERNVQAARQRQDRSDAAGRRARAKGGAPKILLDAKADKAQTTGARQDRLAERQREAAQRDLEDARARVERVRRLAFALPPSGLAAGRQVLTFEEVGFAWPDSPALLRACDLSLVGPERVALTGPNGAGKSTLIRLAAGELAPTAGCIRRGVRTVLLDQHAAILADELTLLDNFRRLNPAADDNAAHAALARFLFRNTAALKHAGALSGGERLRAALACVLMGPAPPQLVILDEPTNHLDLSAIEAVEAALAGYDGALLLTSHDVDFLDAVGVTRRIDAACWRDGRGG</sequence>
<evidence type="ECO:0000256" key="2">
    <source>
        <dbReference type="ARBA" id="ARBA00022737"/>
    </source>
</evidence>
<feature type="compositionally biased region" description="Basic and acidic residues" evidence="5">
    <location>
        <begin position="251"/>
        <end position="260"/>
    </location>
</feature>
<feature type="domain" description="ABC transporter" evidence="6">
    <location>
        <begin position="332"/>
        <end position="521"/>
    </location>
</feature>
<dbReference type="PANTHER" id="PTHR19211">
    <property type="entry name" value="ATP-BINDING TRANSPORT PROTEIN-RELATED"/>
    <property type="match status" value="1"/>
</dbReference>
<dbReference type="PANTHER" id="PTHR19211:SF6">
    <property type="entry name" value="BLL7188 PROTEIN"/>
    <property type="match status" value="1"/>
</dbReference>
<evidence type="ECO:0000256" key="3">
    <source>
        <dbReference type="ARBA" id="ARBA00022741"/>
    </source>
</evidence>
<dbReference type="InterPro" id="IPR050611">
    <property type="entry name" value="ABCF"/>
</dbReference>
<dbReference type="Gene3D" id="3.40.50.300">
    <property type="entry name" value="P-loop containing nucleotide triphosphate hydrolases"/>
    <property type="match status" value="2"/>
</dbReference>
<evidence type="ECO:0000259" key="6">
    <source>
        <dbReference type="PROSITE" id="PS50893"/>
    </source>
</evidence>
<dbReference type="GO" id="GO:0016887">
    <property type="term" value="F:ATP hydrolysis activity"/>
    <property type="evidence" value="ECO:0007669"/>
    <property type="project" value="InterPro"/>
</dbReference>
<dbReference type="InterPro" id="IPR027417">
    <property type="entry name" value="P-loop_NTPase"/>
</dbReference>
<dbReference type="SUPFAM" id="SSF52540">
    <property type="entry name" value="P-loop containing nucleoside triphosphate hydrolases"/>
    <property type="match status" value="2"/>
</dbReference>
<keyword evidence="4 7" id="KW-0067">ATP-binding</keyword>
<proteinExistence type="inferred from homology"/>
<dbReference type="InterPro" id="IPR003593">
    <property type="entry name" value="AAA+_ATPase"/>
</dbReference>
<evidence type="ECO:0000256" key="4">
    <source>
        <dbReference type="ARBA" id="ARBA00022840"/>
    </source>
</evidence>
<dbReference type="AlphaFoldDB" id="A0A916XBG5"/>
<dbReference type="SMART" id="SM00382">
    <property type="entry name" value="AAA"/>
    <property type="match status" value="2"/>
</dbReference>
<dbReference type="CDD" id="cd03221">
    <property type="entry name" value="ABCF_EF-3"/>
    <property type="match status" value="2"/>
</dbReference>
<comment type="similarity">
    <text evidence="1">Belongs to the ABC transporter superfamily.</text>
</comment>
<dbReference type="InterPro" id="IPR003439">
    <property type="entry name" value="ABC_transporter-like_ATP-bd"/>
</dbReference>
<evidence type="ECO:0000313" key="7">
    <source>
        <dbReference type="EMBL" id="GGC59428.1"/>
    </source>
</evidence>
<keyword evidence="2" id="KW-0677">Repeat</keyword>
<dbReference type="Pfam" id="PF00005">
    <property type="entry name" value="ABC_tran"/>
    <property type="match status" value="2"/>
</dbReference>
<keyword evidence="8" id="KW-1185">Reference proteome</keyword>
<dbReference type="GO" id="GO:0005524">
    <property type="term" value="F:ATP binding"/>
    <property type="evidence" value="ECO:0007669"/>
    <property type="project" value="UniProtKB-KW"/>
</dbReference>
<evidence type="ECO:0000256" key="1">
    <source>
        <dbReference type="ARBA" id="ARBA00005417"/>
    </source>
</evidence>
<reference evidence="7" key="2">
    <citation type="submission" date="2020-09" db="EMBL/GenBank/DDBJ databases">
        <authorList>
            <person name="Sun Q."/>
            <person name="Zhou Y."/>
        </authorList>
    </citation>
    <scope>NUCLEOTIDE SEQUENCE</scope>
    <source>
        <strain evidence="7">CGMCC 1.12919</strain>
    </source>
</reference>
<dbReference type="PROSITE" id="PS00211">
    <property type="entry name" value="ABC_TRANSPORTER_1"/>
    <property type="match status" value="1"/>
</dbReference>